<sequence length="521" mass="57185">MTSPPPGVASGRPPSRRALLRAGLAGAAGIPLTAALTGCGSGTSISSDPAELVLWYWNRSIAPSLLQKAAEQIPGTSKRLRADVIGGAFDSKLRTGFAARAYIPDLTAVNSNAALYFPTEDQFVNLDDYGAQDFKGDYYDWKWNLGRTPSGRFLFFPMDTGPTGFFYRTDLFEAAGMPSQPDEVSAAVRTWDDWIAFGKQLRESSDVALAGNAVMVFNQFVNASPERYFDKDDKPLFHEPGSAIREAWDTAVKAVQAKVTRNLQQYAYLLQDSRFWNAVSNTLIIWVISTVPMLFLALVMAFLLHQNIRLKGFYRVAFFIPNVTSMVAMAIVFGSVFSDSFGIVNSALTALGLPTVAWLSTEWGIKITIAVMVIWRWTGYNAILYLAALQAVPDELYDAAKVDGAGFWRTFFSVTIPMLRPVILFTVITSTIGGLGLFTEPQILFGAANGNGTVGGVNEAGMTIVLYQYNQSFSQLDFGYGSAIAWALFALAAVFAIINWRLLRDRDAVPKKSRRTKEVAR</sequence>
<organism evidence="9 10">
    <name type="scientific">Kineococcus endophyticus</name>
    <dbReference type="NCBI Taxonomy" id="1181883"/>
    <lineage>
        <taxon>Bacteria</taxon>
        <taxon>Bacillati</taxon>
        <taxon>Actinomycetota</taxon>
        <taxon>Actinomycetes</taxon>
        <taxon>Kineosporiales</taxon>
        <taxon>Kineosporiaceae</taxon>
        <taxon>Kineococcus</taxon>
    </lineage>
</organism>
<dbReference type="InterPro" id="IPR035906">
    <property type="entry name" value="MetI-like_sf"/>
</dbReference>
<proteinExistence type="inferred from homology"/>
<dbReference type="Gene3D" id="3.40.190.10">
    <property type="entry name" value="Periplasmic binding protein-like II"/>
    <property type="match status" value="1"/>
</dbReference>
<feature type="transmembrane region" description="Helical" evidence="7">
    <location>
        <begin position="316"/>
        <end position="337"/>
    </location>
</feature>
<dbReference type="Gene3D" id="1.10.3720.10">
    <property type="entry name" value="MetI-like"/>
    <property type="match status" value="1"/>
</dbReference>
<accession>A0ABV3P2J4</accession>
<keyword evidence="5 7" id="KW-1133">Transmembrane helix</keyword>
<feature type="transmembrane region" description="Helical" evidence="7">
    <location>
        <begin position="418"/>
        <end position="438"/>
    </location>
</feature>
<dbReference type="InterPro" id="IPR006311">
    <property type="entry name" value="TAT_signal"/>
</dbReference>
<dbReference type="SUPFAM" id="SSF161098">
    <property type="entry name" value="MetI-like"/>
    <property type="match status" value="1"/>
</dbReference>
<dbReference type="Pfam" id="PF00528">
    <property type="entry name" value="BPD_transp_1"/>
    <property type="match status" value="1"/>
</dbReference>
<dbReference type="RefSeq" id="WP_367636431.1">
    <property type="nucleotide sequence ID" value="NZ_JBFNQN010000002.1"/>
</dbReference>
<dbReference type="PROSITE" id="PS50928">
    <property type="entry name" value="ABC_TM1"/>
    <property type="match status" value="1"/>
</dbReference>
<protein>
    <submittedName>
        <fullName evidence="9">Extracellular solute-binding protein</fullName>
    </submittedName>
</protein>
<name>A0ABV3P2J4_9ACTN</name>
<dbReference type="InterPro" id="IPR006059">
    <property type="entry name" value="SBP"/>
</dbReference>
<dbReference type="PANTHER" id="PTHR30193:SF37">
    <property type="entry name" value="INNER MEMBRANE ABC TRANSPORTER PERMEASE PROTEIN YCJO"/>
    <property type="match status" value="1"/>
</dbReference>
<evidence type="ECO:0000256" key="6">
    <source>
        <dbReference type="ARBA" id="ARBA00023136"/>
    </source>
</evidence>
<dbReference type="PROSITE" id="PS51318">
    <property type="entry name" value="TAT"/>
    <property type="match status" value="1"/>
</dbReference>
<evidence type="ECO:0000256" key="5">
    <source>
        <dbReference type="ARBA" id="ARBA00022989"/>
    </source>
</evidence>
<keyword evidence="2 7" id="KW-0813">Transport</keyword>
<dbReference type="Proteomes" id="UP001555826">
    <property type="component" value="Unassembled WGS sequence"/>
</dbReference>
<dbReference type="PANTHER" id="PTHR30193">
    <property type="entry name" value="ABC TRANSPORTER PERMEASE PROTEIN"/>
    <property type="match status" value="1"/>
</dbReference>
<evidence type="ECO:0000313" key="9">
    <source>
        <dbReference type="EMBL" id="MEW9263839.1"/>
    </source>
</evidence>
<comment type="caution">
    <text evidence="9">The sequence shown here is derived from an EMBL/GenBank/DDBJ whole genome shotgun (WGS) entry which is preliminary data.</text>
</comment>
<dbReference type="EMBL" id="JBFNQN010000002">
    <property type="protein sequence ID" value="MEW9263839.1"/>
    <property type="molecule type" value="Genomic_DNA"/>
</dbReference>
<gene>
    <name evidence="9" type="ORF">AB1207_03685</name>
</gene>
<dbReference type="CDD" id="cd06261">
    <property type="entry name" value="TM_PBP2"/>
    <property type="match status" value="1"/>
</dbReference>
<keyword evidence="6 7" id="KW-0472">Membrane</keyword>
<comment type="subcellular location">
    <subcellularLocation>
        <location evidence="1 7">Cell membrane</location>
        <topology evidence="1 7">Multi-pass membrane protein</topology>
    </subcellularLocation>
</comment>
<dbReference type="SUPFAM" id="SSF53850">
    <property type="entry name" value="Periplasmic binding protein-like II"/>
    <property type="match status" value="1"/>
</dbReference>
<dbReference type="InterPro" id="IPR000515">
    <property type="entry name" value="MetI-like"/>
</dbReference>
<evidence type="ECO:0000256" key="1">
    <source>
        <dbReference type="ARBA" id="ARBA00004651"/>
    </source>
</evidence>
<evidence type="ECO:0000256" key="4">
    <source>
        <dbReference type="ARBA" id="ARBA00022692"/>
    </source>
</evidence>
<keyword evidence="4 7" id="KW-0812">Transmembrane</keyword>
<feature type="domain" description="ABC transmembrane type-1" evidence="8">
    <location>
        <begin position="279"/>
        <end position="499"/>
    </location>
</feature>
<evidence type="ECO:0000256" key="3">
    <source>
        <dbReference type="ARBA" id="ARBA00022475"/>
    </source>
</evidence>
<dbReference type="Pfam" id="PF01547">
    <property type="entry name" value="SBP_bac_1"/>
    <property type="match status" value="1"/>
</dbReference>
<evidence type="ECO:0000313" key="10">
    <source>
        <dbReference type="Proteomes" id="UP001555826"/>
    </source>
</evidence>
<evidence type="ECO:0000256" key="7">
    <source>
        <dbReference type="RuleBase" id="RU363032"/>
    </source>
</evidence>
<feature type="transmembrane region" description="Helical" evidence="7">
    <location>
        <begin position="483"/>
        <end position="503"/>
    </location>
</feature>
<evidence type="ECO:0000259" key="8">
    <source>
        <dbReference type="PROSITE" id="PS50928"/>
    </source>
</evidence>
<comment type="similarity">
    <text evidence="7">Belongs to the binding-protein-dependent transport system permease family.</text>
</comment>
<evidence type="ECO:0000256" key="2">
    <source>
        <dbReference type="ARBA" id="ARBA00022448"/>
    </source>
</evidence>
<dbReference type="InterPro" id="IPR051393">
    <property type="entry name" value="ABC_transporter_permease"/>
</dbReference>
<feature type="transmembrane region" description="Helical" evidence="7">
    <location>
        <begin position="283"/>
        <end position="304"/>
    </location>
</feature>
<keyword evidence="10" id="KW-1185">Reference proteome</keyword>
<reference evidence="9 10" key="1">
    <citation type="submission" date="2024-07" db="EMBL/GenBank/DDBJ databases">
        <authorList>
            <person name="Thanompreechachai J."/>
            <person name="Duangmal K."/>
        </authorList>
    </citation>
    <scope>NUCLEOTIDE SEQUENCE [LARGE SCALE GENOMIC DNA]</scope>
    <source>
        <strain evidence="9 10">KCTC 19886</strain>
    </source>
</reference>
<keyword evidence="3" id="KW-1003">Cell membrane</keyword>